<dbReference type="Proteomes" id="UP001610563">
    <property type="component" value="Unassembled WGS sequence"/>
</dbReference>
<sequence>MLSCSSRRGIIQSNSKGCFDCVLTSFSSQPTKVLTRITRQSDTTTRTTYSNTNFSIS</sequence>
<organism evidence="1 2">
    <name type="scientific">Aspergillus keveii</name>
    <dbReference type="NCBI Taxonomy" id="714993"/>
    <lineage>
        <taxon>Eukaryota</taxon>
        <taxon>Fungi</taxon>
        <taxon>Dikarya</taxon>
        <taxon>Ascomycota</taxon>
        <taxon>Pezizomycotina</taxon>
        <taxon>Eurotiomycetes</taxon>
        <taxon>Eurotiomycetidae</taxon>
        <taxon>Eurotiales</taxon>
        <taxon>Aspergillaceae</taxon>
        <taxon>Aspergillus</taxon>
        <taxon>Aspergillus subgen. Nidulantes</taxon>
    </lineage>
</organism>
<proteinExistence type="predicted"/>
<reference evidence="1 2" key="1">
    <citation type="submission" date="2024-07" db="EMBL/GenBank/DDBJ databases">
        <title>Section-level genome sequencing and comparative genomics of Aspergillus sections Usti and Cavernicolus.</title>
        <authorList>
            <consortium name="Lawrence Berkeley National Laboratory"/>
            <person name="Nybo J.L."/>
            <person name="Vesth T.C."/>
            <person name="Theobald S."/>
            <person name="Frisvad J.C."/>
            <person name="Larsen T.O."/>
            <person name="Kjaerboelling I."/>
            <person name="Rothschild-Mancinelli K."/>
            <person name="Lyhne E.K."/>
            <person name="Kogle M.E."/>
            <person name="Barry K."/>
            <person name="Clum A."/>
            <person name="Na H."/>
            <person name="Ledsgaard L."/>
            <person name="Lin J."/>
            <person name="Lipzen A."/>
            <person name="Kuo A."/>
            <person name="Riley R."/>
            <person name="Mondo S."/>
            <person name="Labutti K."/>
            <person name="Haridas S."/>
            <person name="Pangalinan J."/>
            <person name="Salamov A.A."/>
            <person name="Simmons B.A."/>
            <person name="Magnuson J.K."/>
            <person name="Chen J."/>
            <person name="Drula E."/>
            <person name="Henrissat B."/>
            <person name="Wiebenga A."/>
            <person name="Lubbers R.J."/>
            <person name="Gomes A.C."/>
            <person name="Makela M.R."/>
            <person name="Stajich J."/>
            <person name="Grigoriev I.V."/>
            <person name="Mortensen U.H."/>
            <person name="De Vries R.P."/>
            <person name="Baker S.E."/>
            <person name="Andersen M.R."/>
        </authorList>
    </citation>
    <scope>NUCLEOTIDE SEQUENCE [LARGE SCALE GENOMIC DNA]</scope>
    <source>
        <strain evidence="1 2">CBS 209.92</strain>
    </source>
</reference>
<dbReference type="EMBL" id="JBFTWV010000009">
    <property type="protein sequence ID" value="KAL2799112.1"/>
    <property type="molecule type" value="Genomic_DNA"/>
</dbReference>
<accession>A0ABR4GJH6</accession>
<keyword evidence="2" id="KW-1185">Reference proteome</keyword>
<name>A0ABR4GJH6_9EURO</name>
<gene>
    <name evidence="1" type="ORF">BJX66DRAFT_293969</name>
</gene>
<evidence type="ECO:0000313" key="1">
    <source>
        <dbReference type="EMBL" id="KAL2799112.1"/>
    </source>
</evidence>
<protein>
    <submittedName>
        <fullName evidence="1">Uncharacterized protein</fullName>
    </submittedName>
</protein>
<comment type="caution">
    <text evidence="1">The sequence shown here is derived from an EMBL/GenBank/DDBJ whole genome shotgun (WGS) entry which is preliminary data.</text>
</comment>
<evidence type="ECO:0000313" key="2">
    <source>
        <dbReference type="Proteomes" id="UP001610563"/>
    </source>
</evidence>